<comment type="subcellular location">
    <subcellularLocation>
        <location evidence="1 9">Chromosome</location>
        <location evidence="1 9">Centromere</location>
        <location evidence="1 9">Kinetochore</location>
    </subcellularLocation>
</comment>
<evidence type="ECO:0000256" key="4">
    <source>
        <dbReference type="ARBA" id="ARBA00022618"/>
    </source>
</evidence>
<keyword evidence="5 9" id="KW-0498">Mitosis</keyword>
<proteinExistence type="inferred from homology"/>
<keyword evidence="4 9" id="KW-0132">Cell division</keyword>
<dbReference type="GO" id="GO:0007094">
    <property type="term" value="P:mitotic spindle assembly checkpoint signaling"/>
    <property type="evidence" value="ECO:0007669"/>
    <property type="project" value="UniProtKB-UniRule"/>
</dbReference>
<sequence length="592" mass="67657">MDHMINRKELLDNIDSPALLYEKYRLRLLNASEVPYVSSISTLRSNDVIIVDNYNSEEKENQKVDDSSCNEIVPDGNVEERSDNFEYSGSPLKFSFLTLSKLQAGDKFRVSVDPCCGLKKRFTANPLPAEEAGSLMNKLTFDVWPFEKESLGDVAVFIMMDGNDVLNTVMLGMCKNSNILTTYRIRCFGSKVTDDLWKQIERADCLFQGFQGSYMAYCAYDVLSETPNSTLDSDCRISAFLRLAVRWPCTAEELLSQPPPHAPVTVVVYPGWLDSRVPYSDWSSELRLILSLSRALRTRKLDWSETNTNVEPSEIYDRVKRLLKDEGSSLKDFDEASGFLDFTDHLWAIMTECRSYSMIVDVLRIVFEALRDGFKNTMIKDDNKSQMARFIRDACNNELMLPRLEGLTPIEIMLGMGLQRFKRRCVEEILSNEMVANVKELDAFCDSRNSISLENSADSMFLLYNSLVILTICKQYLRIGAHQIHLLARRIFSQFNQMVLPPISSGITAELLKEFELKFKFDVTLIDVYPNVFKVLVLLLLTVYMALECIAKENNAEVVNRNGRIGEGKMSAVQNVEDYFPALILSRRRYMP</sequence>
<dbReference type="Gene3D" id="1.20.58.730">
    <property type="match status" value="1"/>
</dbReference>
<organism evidence="10 11">
    <name type="scientific">Syphacia muris</name>
    <dbReference type="NCBI Taxonomy" id="451379"/>
    <lineage>
        <taxon>Eukaryota</taxon>
        <taxon>Metazoa</taxon>
        <taxon>Ecdysozoa</taxon>
        <taxon>Nematoda</taxon>
        <taxon>Chromadorea</taxon>
        <taxon>Rhabditida</taxon>
        <taxon>Spirurina</taxon>
        <taxon>Oxyuridomorpha</taxon>
        <taxon>Oxyuroidea</taxon>
        <taxon>Oxyuridae</taxon>
        <taxon>Syphacia</taxon>
    </lineage>
</organism>
<protein>
    <recommendedName>
        <fullName evidence="9">Protein zwilch</fullName>
    </recommendedName>
</protein>
<dbReference type="Gene3D" id="1.10.287.1880">
    <property type="match status" value="1"/>
</dbReference>
<comment type="similarity">
    <text evidence="2 9">Belongs to the ZWILCH family.</text>
</comment>
<evidence type="ECO:0000313" key="10">
    <source>
        <dbReference type="Proteomes" id="UP000046393"/>
    </source>
</evidence>
<dbReference type="GO" id="GO:0051301">
    <property type="term" value="P:cell division"/>
    <property type="evidence" value="ECO:0007669"/>
    <property type="project" value="UniProtKB-UniRule"/>
</dbReference>
<evidence type="ECO:0000256" key="5">
    <source>
        <dbReference type="ARBA" id="ARBA00022776"/>
    </source>
</evidence>
<evidence type="ECO:0000256" key="7">
    <source>
        <dbReference type="ARBA" id="ARBA00023306"/>
    </source>
</evidence>
<dbReference type="Proteomes" id="UP000046393">
    <property type="component" value="Unplaced"/>
</dbReference>
<dbReference type="PANTHER" id="PTHR15995">
    <property type="entry name" value="PROTEIN ZWILCH HOMOLOG"/>
    <property type="match status" value="1"/>
</dbReference>
<reference evidence="11" key="1">
    <citation type="submission" date="2017-02" db="UniProtKB">
        <authorList>
            <consortium name="WormBaseParasite"/>
        </authorList>
    </citation>
    <scope>IDENTIFICATION</scope>
</reference>
<dbReference type="STRING" id="451379.A0A0N5AS00"/>
<accession>A0A0N5AS00</accession>
<name>A0A0N5AS00_9BILA</name>
<keyword evidence="6 9" id="KW-0995">Kinetochore</keyword>
<dbReference type="PANTHER" id="PTHR15995:SF1">
    <property type="entry name" value="PROTEIN ZWILCH HOMOLOG"/>
    <property type="match status" value="1"/>
</dbReference>
<dbReference type="InterPro" id="IPR018630">
    <property type="entry name" value="Zwilch"/>
</dbReference>
<evidence type="ECO:0000256" key="2">
    <source>
        <dbReference type="ARBA" id="ARBA00009062"/>
    </source>
</evidence>
<keyword evidence="10" id="KW-1185">Reference proteome</keyword>
<keyword evidence="8 9" id="KW-0137">Centromere</keyword>
<dbReference type="GO" id="GO:0034501">
    <property type="term" value="P:protein localization to kinetochore"/>
    <property type="evidence" value="ECO:0007669"/>
    <property type="project" value="UniProtKB-UniRule"/>
</dbReference>
<dbReference type="WBParaSite" id="SMUV_0000754601-mRNA-1">
    <property type="protein sequence ID" value="SMUV_0000754601-mRNA-1"/>
    <property type="gene ID" value="SMUV_0000754601"/>
</dbReference>
<evidence type="ECO:0000256" key="1">
    <source>
        <dbReference type="ARBA" id="ARBA00004629"/>
    </source>
</evidence>
<comment type="subunit">
    <text evidence="9">Component of the RZZ complex.</text>
</comment>
<dbReference type="AlphaFoldDB" id="A0A0N5AS00"/>
<keyword evidence="3 9" id="KW-0158">Chromosome</keyword>
<evidence type="ECO:0000256" key="6">
    <source>
        <dbReference type="ARBA" id="ARBA00022838"/>
    </source>
</evidence>
<evidence type="ECO:0000313" key="11">
    <source>
        <dbReference type="WBParaSite" id="SMUV_0000754601-mRNA-1"/>
    </source>
</evidence>
<evidence type="ECO:0000256" key="3">
    <source>
        <dbReference type="ARBA" id="ARBA00022454"/>
    </source>
</evidence>
<dbReference type="GO" id="GO:1990423">
    <property type="term" value="C:RZZ complex"/>
    <property type="evidence" value="ECO:0007669"/>
    <property type="project" value="UniProtKB-UniRule"/>
</dbReference>
<evidence type="ECO:0000256" key="8">
    <source>
        <dbReference type="ARBA" id="ARBA00023328"/>
    </source>
</evidence>
<evidence type="ECO:0000256" key="9">
    <source>
        <dbReference type="RuleBase" id="RU369076"/>
    </source>
</evidence>
<keyword evidence="7 9" id="KW-0131">Cell cycle</keyword>
<comment type="function">
    <text evidence="9">Essential component of the mitotic checkpoint, which prevents cells from prematurely exiting mitosis. Required for the assembly of the dynein-dynactin and MAD1-MAD2 complexes onto kinetochores. Its function related to the spindle assembly machinery is proposed to depend on its association in the mitotic RZZ complex.</text>
</comment>
<dbReference type="Pfam" id="PF09817">
    <property type="entry name" value="Zwilch"/>
    <property type="match status" value="1"/>
</dbReference>